<dbReference type="InterPro" id="IPR051191">
    <property type="entry name" value="DCAF12"/>
</dbReference>
<keyword evidence="4" id="KW-0963">Cytoplasm</keyword>
<evidence type="ECO:0000259" key="11">
    <source>
        <dbReference type="Pfam" id="PF23760"/>
    </source>
</evidence>
<accession>A0AAN9T886</accession>
<dbReference type="InterPro" id="IPR015943">
    <property type="entry name" value="WD40/YVTN_repeat-like_dom_sf"/>
</dbReference>
<evidence type="ECO:0000256" key="3">
    <source>
        <dbReference type="ARBA" id="ARBA00004906"/>
    </source>
</evidence>
<reference evidence="12 13" key="1">
    <citation type="submission" date="2024-03" db="EMBL/GenBank/DDBJ databases">
        <title>Adaptation during the transition from Ophiocordyceps entomopathogen to insect associate is accompanied by gene loss and intensified selection.</title>
        <authorList>
            <person name="Ward C.M."/>
            <person name="Onetto C.A."/>
            <person name="Borneman A.R."/>
        </authorList>
    </citation>
    <scope>NUCLEOTIDE SEQUENCE [LARGE SCALE GENOMIC DNA]</scope>
    <source>
        <strain evidence="12">AWRI1</strain>
        <tissue evidence="12">Single Adult Female</tissue>
    </source>
</reference>
<evidence type="ECO:0000256" key="1">
    <source>
        <dbReference type="ARBA" id="ARBA00004123"/>
    </source>
</evidence>
<dbReference type="GO" id="GO:0005634">
    <property type="term" value="C:nucleus"/>
    <property type="evidence" value="ECO:0007669"/>
    <property type="project" value="UniProtKB-SubCell"/>
</dbReference>
<dbReference type="InterPro" id="IPR001680">
    <property type="entry name" value="WD40_rpt"/>
</dbReference>
<dbReference type="Pfam" id="PF23760">
    <property type="entry name" value="Beta-prop_DCAF12"/>
    <property type="match status" value="1"/>
</dbReference>
<evidence type="ECO:0000256" key="10">
    <source>
        <dbReference type="PROSITE-ProRule" id="PRU00221"/>
    </source>
</evidence>
<comment type="pathway">
    <text evidence="3">Protein modification; protein ubiquitination.</text>
</comment>
<evidence type="ECO:0000256" key="9">
    <source>
        <dbReference type="ARBA" id="ARBA00038022"/>
    </source>
</evidence>
<evidence type="ECO:0000313" key="12">
    <source>
        <dbReference type="EMBL" id="KAK7575919.1"/>
    </source>
</evidence>
<feature type="domain" description="DDB1- and CUL4-associated factor 12 beta-propeller" evidence="11">
    <location>
        <begin position="103"/>
        <end position="452"/>
    </location>
</feature>
<comment type="subcellular location">
    <subcellularLocation>
        <location evidence="2">Cytoplasm</location>
    </subcellularLocation>
    <subcellularLocation>
        <location evidence="1">Nucleus</location>
    </subcellularLocation>
</comment>
<evidence type="ECO:0000256" key="6">
    <source>
        <dbReference type="ARBA" id="ARBA00022737"/>
    </source>
</evidence>
<dbReference type="GO" id="GO:0005737">
    <property type="term" value="C:cytoplasm"/>
    <property type="evidence" value="ECO:0007669"/>
    <property type="project" value="UniProtKB-SubCell"/>
</dbReference>
<evidence type="ECO:0000256" key="8">
    <source>
        <dbReference type="ARBA" id="ARBA00023242"/>
    </source>
</evidence>
<organism evidence="12 13">
    <name type="scientific">Parthenolecanium corni</name>
    <dbReference type="NCBI Taxonomy" id="536013"/>
    <lineage>
        <taxon>Eukaryota</taxon>
        <taxon>Metazoa</taxon>
        <taxon>Ecdysozoa</taxon>
        <taxon>Arthropoda</taxon>
        <taxon>Hexapoda</taxon>
        <taxon>Insecta</taxon>
        <taxon>Pterygota</taxon>
        <taxon>Neoptera</taxon>
        <taxon>Paraneoptera</taxon>
        <taxon>Hemiptera</taxon>
        <taxon>Sternorrhyncha</taxon>
        <taxon>Coccoidea</taxon>
        <taxon>Coccidae</taxon>
        <taxon>Parthenolecanium</taxon>
    </lineage>
</organism>
<dbReference type="InterPro" id="IPR056151">
    <property type="entry name" value="Beta-prop_DCAF12"/>
</dbReference>
<name>A0AAN9T886_9HEMI</name>
<dbReference type="PANTHER" id="PTHR19860">
    <property type="entry name" value="DDB1- AND CUL4-ASSOCIATED FACTOR 12-RELATED"/>
    <property type="match status" value="1"/>
</dbReference>
<dbReference type="PANTHER" id="PTHR19860:SF16">
    <property type="entry name" value="DDB1- AND CUL4-ASSOCIATED FACTOR 12"/>
    <property type="match status" value="1"/>
</dbReference>
<keyword evidence="5 10" id="KW-0853">WD repeat</keyword>
<feature type="repeat" description="WD" evidence="10">
    <location>
        <begin position="207"/>
        <end position="247"/>
    </location>
</feature>
<keyword evidence="7" id="KW-0833">Ubl conjugation pathway</keyword>
<keyword evidence="13" id="KW-1185">Reference proteome</keyword>
<evidence type="ECO:0000256" key="7">
    <source>
        <dbReference type="ARBA" id="ARBA00022786"/>
    </source>
</evidence>
<dbReference type="InterPro" id="IPR036322">
    <property type="entry name" value="WD40_repeat_dom_sf"/>
</dbReference>
<evidence type="ECO:0000313" key="13">
    <source>
        <dbReference type="Proteomes" id="UP001367676"/>
    </source>
</evidence>
<dbReference type="AlphaFoldDB" id="A0AAN9T886"/>
<protein>
    <recommendedName>
        <fullName evidence="11">DDB1- and CUL4-associated factor 12 beta-propeller domain-containing protein</fullName>
    </recommendedName>
</protein>
<evidence type="ECO:0000256" key="5">
    <source>
        <dbReference type="ARBA" id="ARBA00022574"/>
    </source>
</evidence>
<keyword evidence="8" id="KW-0539">Nucleus</keyword>
<dbReference type="Proteomes" id="UP001367676">
    <property type="component" value="Unassembled WGS sequence"/>
</dbReference>
<dbReference type="GO" id="GO:0080008">
    <property type="term" value="C:Cul4-RING E3 ubiquitin ligase complex"/>
    <property type="evidence" value="ECO:0007669"/>
    <property type="project" value="TreeGrafter"/>
</dbReference>
<sequence>MAFTRRVPVYGSKPPCAYSSRLEERRQLIRNKRLERSRKSEKPDDFIVYHSSDEEEDENDALNHQVLYSSNNFVDYVRAREYRWKEYHTLNMNYGTRHALSHDMLKEHPITLDSNVNKIFCSAWLSHRQVVCGTKCNKLIVYDVLTKAVDQIPCLVGHRENVGPEDHNGIHAVSINPSKSLIATGGKNANEVGIYKLPTLDPAYIGEEAHNDSIFDIVWLDDQFLATCSRDSKVALWRVPEIEPASTEIPSYSSINPLVIKTCKHAQKARAFAFNKPLSELATLSLNGYIHIWNIERFKQKLSSKLNSSQEPVSLCVNETGSLYAVGCRTYALLIDSRCLQLVKKVTARHTGVRSTSFKSELLTVGSGAGVIQFYDLRAQKPLESGVNSRTVLLRTSRGYVNPEDEFIENGMYCARYTPAIYTHCYDSSGMRLFCAGGPLSTTLSGNYASVWQ</sequence>
<comment type="caution">
    <text evidence="12">The sequence shown here is derived from an EMBL/GenBank/DDBJ whole genome shotgun (WGS) entry which is preliminary data.</text>
</comment>
<comment type="similarity">
    <text evidence="9">Belongs to the WD repeat DCAF12 family.</text>
</comment>
<dbReference type="SUPFAM" id="SSF50978">
    <property type="entry name" value="WD40 repeat-like"/>
    <property type="match status" value="1"/>
</dbReference>
<dbReference type="Gene3D" id="2.130.10.10">
    <property type="entry name" value="YVTN repeat-like/Quinoprotein amine dehydrogenase"/>
    <property type="match status" value="2"/>
</dbReference>
<dbReference type="PROSITE" id="PS50082">
    <property type="entry name" value="WD_REPEATS_2"/>
    <property type="match status" value="1"/>
</dbReference>
<evidence type="ECO:0000256" key="4">
    <source>
        <dbReference type="ARBA" id="ARBA00022490"/>
    </source>
</evidence>
<keyword evidence="6" id="KW-0677">Repeat</keyword>
<dbReference type="SMART" id="SM00320">
    <property type="entry name" value="WD40"/>
    <property type="match status" value="5"/>
</dbReference>
<proteinExistence type="inferred from homology"/>
<evidence type="ECO:0000256" key="2">
    <source>
        <dbReference type="ARBA" id="ARBA00004496"/>
    </source>
</evidence>
<dbReference type="EMBL" id="JBBCAQ010000036">
    <property type="protein sequence ID" value="KAK7575919.1"/>
    <property type="molecule type" value="Genomic_DNA"/>
</dbReference>
<gene>
    <name evidence="12" type="ORF">V9T40_012205</name>
</gene>